<name>A0A8I0T3V3_9GAMM</name>
<dbReference type="AlphaFoldDB" id="A0A8I0T3V3"/>
<keyword evidence="4" id="KW-1185">Reference proteome</keyword>
<evidence type="ECO:0000256" key="2">
    <source>
        <dbReference type="SAM" id="MobiDB-lite"/>
    </source>
</evidence>
<dbReference type="Proteomes" id="UP000660708">
    <property type="component" value="Unassembled WGS sequence"/>
</dbReference>
<feature type="region of interest" description="Disordered" evidence="2">
    <location>
        <begin position="1"/>
        <end position="49"/>
    </location>
</feature>
<dbReference type="SUPFAM" id="SSF58100">
    <property type="entry name" value="Bacterial hemolysins"/>
    <property type="match status" value="1"/>
</dbReference>
<accession>A0A8I0T3V3</accession>
<protein>
    <submittedName>
        <fullName evidence="3">Uncharacterized protein</fullName>
    </submittedName>
</protein>
<organism evidence="3 4">
    <name type="scientific">Pseudoalteromonas peptidolytica F12-50-A1</name>
    <dbReference type="NCBI Taxonomy" id="1315280"/>
    <lineage>
        <taxon>Bacteria</taxon>
        <taxon>Pseudomonadati</taxon>
        <taxon>Pseudomonadota</taxon>
        <taxon>Gammaproteobacteria</taxon>
        <taxon>Alteromonadales</taxon>
        <taxon>Pseudoalteromonadaceae</taxon>
        <taxon>Pseudoalteromonas</taxon>
    </lineage>
</organism>
<dbReference type="EMBL" id="AQHF01000020">
    <property type="protein sequence ID" value="MBE0345632.1"/>
    <property type="molecule type" value="Genomic_DNA"/>
</dbReference>
<evidence type="ECO:0000313" key="4">
    <source>
        <dbReference type="Proteomes" id="UP000660708"/>
    </source>
</evidence>
<sequence length="182" mass="20886">MDIRIHQGSLSPRVPDVMSKSSAASQPVSQNAQSLPQSEVENENEQDQRVVLSKELDEEATGYKEDNPVFKEDYENLEKAMDLIQAQIHTLQERIDKLMQSREQRFMKINHQQDITPDDGAVIAEHVGSKKYRDNTVTDEVKELEKQLSELKGQEAQLRTQMLKAILAERERLEELKSKGKL</sequence>
<keyword evidence="1" id="KW-0175">Coiled coil</keyword>
<feature type="coiled-coil region" evidence="1">
    <location>
        <begin position="134"/>
        <end position="161"/>
    </location>
</feature>
<proteinExistence type="predicted"/>
<evidence type="ECO:0000313" key="3">
    <source>
        <dbReference type="EMBL" id="MBE0345632.1"/>
    </source>
</evidence>
<dbReference type="RefSeq" id="WP_147391344.1">
    <property type="nucleotide sequence ID" value="NZ_AQHF01000020.1"/>
</dbReference>
<reference evidence="3 4" key="1">
    <citation type="submission" date="2015-06" db="EMBL/GenBank/DDBJ databases">
        <title>Genome sequence of Pseudoalteromonas peptidolytica.</title>
        <authorList>
            <person name="Xie B.-B."/>
            <person name="Rong J.-C."/>
            <person name="Qin Q.-L."/>
            <person name="Zhang Y.-Z."/>
        </authorList>
    </citation>
    <scope>NUCLEOTIDE SEQUENCE [LARGE SCALE GENOMIC DNA]</scope>
    <source>
        <strain evidence="3 4">F12-50-A1</strain>
    </source>
</reference>
<feature type="coiled-coil region" evidence="1">
    <location>
        <begin position="74"/>
        <end position="101"/>
    </location>
</feature>
<feature type="compositionally biased region" description="Polar residues" evidence="2">
    <location>
        <begin position="19"/>
        <end position="39"/>
    </location>
</feature>
<gene>
    <name evidence="3" type="ORF">PPEP_a0545</name>
</gene>
<comment type="caution">
    <text evidence="3">The sequence shown here is derived from an EMBL/GenBank/DDBJ whole genome shotgun (WGS) entry which is preliminary data.</text>
</comment>
<evidence type="ECO:0000256" key="1">
    <source>
        <dbReference type="SAM" id="Coils"/>
    </source>
</evidence>